<accession>A0AAX4JSV6</accession>
<feature type="region of interest" description="Disordered" evidence="1">
    <location>
        <begin position="199"/>
        <end position="238"/>
    </location>
</feature>
<dbReference type="RefSeq" id="XP_066074438.1">
    <property type="nucleotide sequence ID" value="XM_066218341.1"/>
</dbReference>
<evidence type="ECO:0000256" key="2">
    <source>
        <dbReference type="SAM" id="Phobius"/>
    </source>
</evidence>
<gene>
    <name evidence="3" type="ORF">L201_002566</name>
</gene>
<feature type="compositionally biased region" description="Polar residues" evidence="1">
    <location>
        <begin position="136"/>
        <end position="150"/>
    </location>
</feature>
<reference evidence="3 4" key="1">
    <citation type="submission" date="2024-01" db="EMBL/GenBank/DDBJ databases">
        <title>Comparative genomics of Cryptococcus and Kwoniella reveals pathogenesis evolution and contrasting modes of karyotype evolution via chromosome fusion or intercentromeric recombination.</title>
        <authorList>
            <person name="Coelho M.A."/>
            <person name="David-Palma M."/>
            <person name="Shea T."/>
            <person name="Bowers K."/>
            <person name="McGinley-Smith S."/>
            <person name="Mohammad A.W."/>
            <person name="Gnirke A."/>
            <person name="Yurkov A.M."/>
            <person name="Nowrousian M."/>
            <person name="Sun S."/>
            <person name="Cuomo C.A."/>
            <person name="Heitman J."/>
        </authorList>
    </citation>
    <scope>NUCLEOTIDE SEQUENCE [LARGE SCALE GENOMIC DNA]</scope>
    <source>
        <strain evidence="3 4">CBS 6074</strain>
    </source>
</reference>
<dbReference type="Proteomes" id="UP001355207">
    <property type="component" value="Chromosome 3"/>
</dbReference>
<name>A0AAX4JSV6_9TREE</name>
<feature type="region of interest" description="Disordered" evidence="1">
    <location>
        <begin position="1"/>
        <end position="24"/>
    </location>
</feature>
<feature type="region of interest" description="Disordered" evidence="1">
    <location>
        <begin position="258"/>
        <end position="281"/>
    </location>
</feature>
<keyword evidence="2" id="KW-0812">Transmembrane</keyword>
<keyword evidence="2" id="KW-1133">Transmembrane helix</keyword>
<dbReference type="AlphaFoldDB" id="A0AAX4JSV6"/>
<evidence type="ECO:0000256" key="1">
    <source>
        <dbReference type="SAM" id="MobiDB-lite"/>
    </source>
</evidence>
<sequence>MSSTTTSTTTTSSSSYPTYTNNNSGGSNPGSFYKNLFYILIGLLCAFGLVSFLSLMRARRRRNAIVREANRLGVIVPGIPGYIPLRDRRNLNWLKSDGSNHPDWWEIEKKSDINEVYEQQDKEERILAQEQEQHGENSVNGHASSSQIGQGRTDKDEFFPLAIIPPPPPEHKIEPIPWSNIPFFPNHLAYRPESLLPTPSKFSSLSSHNHNQQQQNKRKSRNQNRNRQSTDNEYGNDDEIINELVHEKIEVLTIIKMPIPPDHLPKPKDPSREADDEDPEDVVREWGGIELGITHLNVSQGNKSW</sequence>
<feature type="region of interest" description="Disordered" evidence="1">
    <location>
        <begin position="131"/>
        <end position="152"/>
    </location>
</feature>
<feature type="compositionally biased region" description="Low complexity" evidence="1">
    <location>
        <begin position="203"/>
        <end position="215"/>
    </location>
</feature>
<proteinExistence type="predicted"/>
<keyword evidence="2" id="KW-0472">Membrane</keyword>
<organism evidence="3 4">
    <name type="scientific">Kwoniella dendrophila CBS 6074</name>
    <dbReference type="NCBI Taxonomy" id="1295534"/>
    <lineage>
        <taxon>Eukaryota</taxon>
        <taxon>Fungi</taxon>
        <taxon>Dikarya</taxon>
        <taxon>Basidiomycota</taxon>
        <taxon>Agaricomycotina</taxon>
        <taxon>Tremellomycetes</taxon>
        <taxon>Tremellales</taxon>
        <taxon>Cryptococcaceae</taxon>
        <taxon>Kwoniella</taxon>
    </lineage>
</organism>
<dbReference type="GeneID" id="91093238"/>
<feature type="compositionally biased region" description="Basic and acidic residues" evidence="1">
    <location>
        <begin position="263"/>
        <end position="273"/>
    </location>
</feature>
<dbReference type="EMBL" id="CP144100">
    <property type="protein sequence ID" value="WWC87675.1"/>
    <property type="molecule type" value="Genomic_DNA"/>
</dbReference>
<keyword evidence="4" id="KW-1185">Reference proteome</keyword>
<evidence type="ECO:0000313" key="4">
    <source>
        <dbReference type="Proteomes" id="UP001355207"/>
    </source>
</evidence>
<feature type="transmembrane region" description="Helical" evidence="2">
    <location>
        <begin position="36"/>
        <end position="55"/>
    </location>
</feature>
<evidence type="ECO:0000313" key="3">
    <source>
        <dbReference type="EMBL" id="WWC87675.1"/>
    </source>
</evidence>
<protein>
    <submittedName>
        <fullName evidence="3">Uncharacterized protein</fullName>
    </submittedName>
</protein>